<feature type="compositionally biased region" description="Basic and acidic residues" evidence="1">
    <location>
        <begin position="112"/>
        <end position="128"/>
    </location>
</feature>
<evidence type="ECO:0000313" key="2">
    <source>
        <dbReference type="EMBL" id="CAB4042245.1"/>
    </source>
</evidence>
<sequence>ERLGNGETDSVLTSLRSQETSPQSPVMSKKSSNVEQKQKEAKEASERLIQMENEQRVKELEIQKLTAQLQLTKQRTDDARKVAALNKSRAEQAERRSQVSDNDTVQNFLINRHLEKHSELPNENKEQRQTFSPIRLKGVDLPIVSGEEKSDYESWKAAFLS</sequence>
<feature type="non-terminal residue" evidence="2">
    <location>
        <position position="1"/>
    </location>
</feature>
<dbReference type="OrthoDB" id="10611025at2759"/>
<comment type="caution">
    <text evidence="2">The sequence shown here is derived from an EMBL/GenBank/DDBJ whole genome shotgun (WGS) entry which is preliminary data.</text>
</comment>
<dbReference type="AlphaFoldDB" id="A0A7D9K884"/>
<dbReference type="EMBL" id="CACRXK020029760">
    <property type="protein sequence ID" value="CAB4042245.1"/>
    <property type="molecule type" value="Genomic_DNA"/>
</dbReference>
<evidence type="ECO:0000256" key="1">
    <source>
        <dbReference type="SAM" id="MobiDB-lite"/>
    </source>
</evidence>
<keyword evidence="3" id="KW-1185">Reference proteome</keyword>
<organism evidence="2 3">
    <name type="scientific">Paramuricea clavata</name>
    <name type="common">Red gorgonian</name>
    <name type="synonym">Violescent sea-whip</name>
    <dbReference type="NCBI Taxonomy" id="317549"/>
    <lineage>
        <taxon>Eukaryota</taxon>
        <taxon>Metazoa</taxon>
        <taxon>Cnidaria</taxon>
        <taxon>Anthozoa</taxon>
        <taxon>Octocorallia</taxon>
        <taxon>Malacalcyonacea</taxon>
        <taxon>Plexauridae</taxon>
        <taxon>Paramuricea</taxon>
    </lineage>
</organism>
<gene>
    <name evidence="2" type="ORF">PACLA_8A008557</name>
</gene>
<dbReference type="Proteomes" id="UP001152795">
    <property type="component" value="Unassembled WGS sequence"/>
</dbReference>
<feature type="compositionally biased region" description="Basic and acidic residues" evidence="1">
    <location>
        <begin position="36"/>
        <end position="45"/>
    </location>
</feature>
<feature type="non-terminal residue" evidence="2">
    <location>
        <position position="161"/>
    </location>
</feature>
<protein>
    <submittedName>
        <fullName evidence="2">Uncharacterized protein</fullName>
    </submittedName>
</protein>
<feature type="region of interest" description="Disordered" evidence="1">
    <location>
        <begin position="112"/>
        <end position="131"/>
    </location>
</feature>
<proteinExistence type="predicted"/>
<feature type="region of interest" description="Disordered" evidence="1">
    <location>
        <begin position="1"/>
        <end position="45"/>
    </location>
</feature>
<feature type="compositionally biased region" description="Polar residues" evidence="1">
    <location>
        <begin position="7"/>
        <end position="34"/>
    </location>
</feature>
<reference evidence="2" key="1">
    <citation type="submission" date="2020-04" db="EMBL/GenBank/DDBJ databases">
        <authorList>
            <person name="Alioto T."/>
            <person name="Alioto T."/>
            <person name="Gomez Garrido J."/>
        </authorList>
    </citation>
    <scope>NUCLEOTIDE SEQUENCE</scope>
    <source>
        <strain evidence="2">A484AB</strain>
    </source>
</reference>
<accession>A0A7D9K884</accession>
<evidence type="ECO:0000313" key="3">
    <source>
        <dbReference type="Proteomes" id="UP001152795"/>
    </source>
</evidence>
<name>A0A7D9K884_PARCT</name>